<evidence type="ECO:0000313" key="1">
    <source>
        <dbReference type="EMBL" id="KAJ7717440.1"/>
    </source>
</evidence>
<gene>
    <name evidence="1" type="ORF">B0H16DRAFT_1476058</name>
</gene>
<dbReference type="EMBL" id="JARKIB010000276">
    <property type="protein sequence ID" value="KAJ7717440.1"/>
    <property type="molecule type" value="Genomic_DNA"/>
</dbReference>
<keyword evidence="2" id="KW-1185">Reference proteome</keyword>
<sequence>MSRPHDARTAPSGVYDTQFLPIQGRNYARTPKLWLKVGLNNLQLSLPLHVPNHGGITIRGRNYARTLKSHFNLQQRLKLLDQETRPEHETIAAPRTFAPTSNLTLSAIFGVLAHVRAINSSLMAFISPFTIPRLCAADETLIRRRIQPRSAIS</sequence>
<comment type="caution">
    <text evidence="1">The sequence shown here is derived from an EMBL/GenBank/DDBJ whole genome shotgun (WGS) entry which is preliminary data.</text>
</comment>
<reference evidence="1" key="1">
    <citation type="submission" date="2023-03" db="EMBL/GenBank/DDBJ databases">
        <title>Massive genome expansion in bonnet fungi (Mycena s.s.) driven by repeated elements and novel gene families across ecological guilds.</title>
        <authorList>
            <consortium name="Lawrence Berkeley National Laboratory"/>
            <person name="Harder C.B."/>
            <person name="Miyauchi S."/>
            <person name="Viragh M."/>
            <person name="Kuo A."/>
            <person name="Thoen E."/>
            <person name="Andreopoulos B."/>
            <person name="Lu D."/>
            <person name="Skrede I."/>
            <person name="Drula E."/>
            <person name="Henrissat B."/>
            <person name="Morin E."/>
            <person name="Kohler A."/>
            <person name="Barry K."/>
            <person name="LaButti K."/>
            <person name="Morin E."/>
            <person name="Salamov A."/>
            <person name="Lipzen A."/>
            <person name="Mereny Z."/>
            <person name="Hegedus B."/>
            <person name="Baldrian P."/>
            <person name="Stursova M."/>
            <person name="Weitz H."/>
            <person name="Taylor A."/>
            <person name="Grigoriev I.V."/>
            <person name="Nagy L.G."/>
            <person name="Martin F."/>
            <person name="Kauserud H."/>
        </authorList>
    </citation>
    <scope>NUCLEOTIDE SEQUENCE</scope>
    <source>
        <strain evidence="1">CBHHK182m</strain>
    </source>
</reference>
<accession>A0AAD7HCT7</accession>
<evidence type="ECO:0000313" key="2">
    <source>
        <dbReference type="Proteomes" id="UP001215598"/>
    </source>
</evidence>
<dbReference type="Proteomes" id="UP001215598">
    <property type="component" value="Unassembled WGS sequence"/>
</dbReference>
<organism evidence="1 2">
    <name type="scientific">Mycena metata</name>
    <dbReference type="NCBI Taxonomy" id="1033252"/>
    <lineage>
        <taxon>Eukaryota</taxon>
        <taxon>Fungi</taxon>
        <taxon>Dikarya</taxon>
        <taxon>Basidiomycota</taxon>
        <taxon>Agaricomycotina</taxon>
        <taxon>Agaricomycetes</taxon>
        <taxon>Agaricomycetidae</taxon>
        <taxon>Agaricales</taxon>
        <taxon>Marasmiineae</taxon>
        <taxon>Mycenaceae</taxon>
        <taxon>Mycena</taxon>
    </lineage>
</organism>
<dbReference type="AlphaFoldDB" id="A0AAD7HCT7"/>
<name>A0AAD7HCT7_9AGAR</name>
<proteinExistence type="predicted"/>
<protein>
    <submittedName>
        <fullName evidence="1">Uncharacterized protein</fullName>
    </submittedName>
</protein>